<organism evidence="5 6">
    <name type="scientific">Epidermidibacterium keratini</name>
    <dbReference type="NCBI Taxonomy" id="1891644"/>
    <lineage>
        <taxon>Bacteria</taxon>
        <taxon>Bacillati</taxon>
        <taxon>Actinomycetota</taxon>
        <taxon>Actinomycetes</taxon>
        <taxon>Sporichthyales</taxon>
        <taxon>Sporichthyaceae</taxon>
        <taxon>Epidermidibacterium</taxon>
    </lineage>
</organism>
<dbReference type="InterPro" id="IPR050116">
    <property type="entry name" value="DNA_polymerase-Y"/>
</dbReference>
<dbReference type="RefSeq" id="WP_159545405.1">
    <property type="nucleotide sequence ID" value="NZ_CP047156.1"/>
</dbReference>
<dbReference type="Gene3D" id="3.40.1170.60">
    <property type="match status" value="1"/>
</dbReference>
<dbReference type="SUPFAM" id="SSF56672">
    <property type="entry name" value="DNA/RNA polymerases"/>
    <property type="match status" value="1"/>
</dbReference>
<dbReference type="InParanoid" id="A0A7L4YN15"/>
<dbReference type="InterPro" id="IPR022880">
    <property type="entry name" value="DNApol_IV"/>
</dbReference>
<dbReference type="CDD" id="cd03586">
    <property type="entry name" value="PolY_Pol_IV_kappa"/>
    <property type="match status" value="1"/>
</dbReference>
<dbReference type="NCBIfam" id="NF002883">
    <property type="entry name" value="PRK03352.1"/>
    <property type="match status" value="1"/>
</dbReference>
<dbReference type="GO" id="GO:0003887">
    <property type="term" value="F:DNA-directed DNA polymerase activity"/>
    <property type="evidence" value="ECO:0007669"/>
    <property type="project" value="UniProtKB-EC"/>
</dbReference>
<reference evidence="5 6" key="1">
    <citation type="journal article" date="2018" name="Int. J. Syst. Evol. Microbiol.">
        <title>Epidermidibacterium keratini gen. nov., sp. nov., a member of the family Sporichthyaceae, isolated from keratin epidermis.</title>
        <authorList>
            <person name="Lee D.G."/>
            <person name="Trujillo M.E."/>
            <person name="Kang S."/>
            <person name="Nam J.J."/>
            <person name="Kim Y.J."/>
        </authorList>
    </citation>
    <scope>NUCLEOTIDE SEQUENCE [LARGE SCALE GENOMIC DNA]</scope>
    <source>
        <strain evidence="5 6">EPI-7</strain>
    </source>
</reference>
<protein>
    <submittedName>
        <fullName evidence="5">DNA polymerase IV</fullName>
        <ecNumber evidence="5">2.7.7.7</ecNumber>
    </submittedName>
</protein>
<dbReference type="GO" id="GO:0005829">
    <property type="term" value="C:cytosol"/>
    <property type="evidence" value="ECO:0007669"/>
    <property type="project" value="TreeGrafter"/>
</dbReference>
<evidence type="ECO:0000256" key="2">
    <source>
        <dbReference type="ARBA" id="ARBA00025589"/>
    </source>
</evidence>
<feature type="domain" description="UmuC" evidence="4">
    <location>
        <begin position="20"/>
        <end position="209"/>
    </location>
</feature>
<name>A0A7L4YN15_9ACTN</name>
<dbReference type="InterPro" id="IPR036775">
    <property type="entry name" value="DNA_pol_Y-fam_lit_finger_sf"/>
</dbReference>
<evidence type="ECO:0000259" key="4">
    <source>
        <dbReference type="PROSITE" id="PS50173"/>
    </source>
</evidence>
<dbReference type="GO" id="GO:0042276">
    <property type="term" value="P:error-prone translesion synthesis"/>
    <property type="evidence" value="ECO:0007669"/>
    <property type="project" value="TreeGrafter"/>
</dbReference>
<dbReference type="PANTHER" id="PTHR11076:SF33">
    <property type="entry name" value="DNA POLYMERASE KAPPA"/>
    <property type="match status" value="1"/>
</dbReference>
<dbReference type="Pfam" id="PF00817">
    <property type="entry name" value="IMS"/>
    <property type="match status" value="1"/>
</dbReference>
<evidence type="ECO:0000256" key="1">
    <source>
        <dbReference type="ARBA" id="ARBA00010945"/>
    </source>
</evidence>
<sequence>MTIDRPRPGVSQAPVPGLWMLHVDLDQFVAAVEIRRDPSLRGTPVIVGGSGDPQAARQVVATASYEARAVGVRSGMPLRTAYRKCPEAVFLPTDHAAYDAASAEVMEVLRSFGMPVEVWGWDEAFVGAQVDEPQPLARRMREEVLQRTGFGCAIGIGDTKERAKMATGFAKVRSKSGEAGTADGVYQLDASNWLDVMGERPAGELWGIGAKTAAKLAAHGIHTVIDLAASDHHELAGWFGPTIGPSLKLLGRGGRDVEIRTEPYVARSRGKQVTYPHDLNDPEEIRDAVLDLARQVRDEIASEGRIATHVGVTVRTSTFYTRTKTSKLSEPTTQIEPIRETALRVLGRFEVDRPVRLLGVRLDLLMPPE</sequence>
<comment type="similarity">
    <text evidence="1">Belongs to the DNA polymerase type-Y family.</text>
</comment>
<dbReference type="GO" id="GO:0006281">
    <property type="term" value="P:DNA repair"/>
    <property type="evidence" value="ECO:0007669"/>
    <property type="project" value="InterPro"/>
</dbReference>
<evidence type="ECO:0000313" key="6">
    <source>
        <dbReference type="Proteomes" id="UP000463857"/>
    </source>
</evidence>
<keyword evidence="6" id="KW-1185">Reference proteome</keyword>
<keyword evidence="5" id="KW-0548">Nucleotidyltransferase</keyword>
<dbReference type="PANTHER" id="PTHR11076">
    <property type="entry name" value="DNA REPAIR POLYMERASE UMUC / TRANSFERASE FAMILY MEMBER"/>
    <property type="match status" value="1"/>
</dbReference>
<dbReference type="EMBL" id="CP047156">
    <property type="protein sequence ID" value="QHC00681.1"/>
    <property type="molecule type" value="Genomic_DNA"/>
</dbReference>
<dbReference type="KEGG" id="eke:EK0264_10530"/>
<dbReference type="Gene3D" id="1.10.150.20">
    <property type="entry name" value="5' to 3' exonuclease, C-terminal subdomain"/>
    <property type="match status" value="1"/>
</dbReference>
<dbReference type="Pfam" id="PF11799">
    <property type="entry name" value="IMS_C"/>
    <property type="match status" value="1"/>
</dbReference>
<dbReference type="InterPro" id="IPR017961">
    <property type="entry name" value="DNA_pol_Y-fam_little_finger"/>
</dbReference>
<comment type="catalytic activity">
    <reaction evidence="3">
        <text>DNA(n) + a 2'-deoxyribonucleoside 5'-triphosphate = DNA(n+1) + diphosphate</text>
        <dbReference type="Rhea" id="RHEA:22508"/>
        <dbReference type="Rhea" id="RHEA-COMP:17339"/>
        <dbReference type="Rhea" id="RHEA-COMP:17340"/>
        <dbReference type="ChEBI" id="CHEBI:33019"/>
        <dbReference type="ChEBI" id="CHEBI:61560"/>
        <dbReference type="ChEBI" id="CHEBI:173112"/>
        <dbReference type="EC" id="2.7.7.7"/>
    </reaction>
</comment>
<dbReference type="InterPro" id="IPR043128">
    <property type="entry name" value="Rev_trsase/Diguanyl_cyclase"/>
</dbReference>
<dbReference type="AlphaFoldDB" id="A0A7L4YN15"/>
<dbReference type="EC" id="2.7.7.7" evidence="5"/>
<evidence type="ECO:0000256" key="3">
    <source>
        <dbReference type="ARBA" id="ARBA00049244"/>
    </source>
</evidence>
<dbReference type="InterPro" id="IPR001126">
    <property type="entry name" value="UmuC"/>
</dbReference>
<dbReference type="GO" id="GO:0003684">
    <property type="term" value="F:damaged DNA binding"/>
    <property type="evidence" value="ECO:0007669"/>
    <property type="project" value="InterPro"/>
</dbReference>
<comment type="function">
    <text evidence="2">Poorly processive, error-prone DNA polymerase involved in untargeted mutagenesis. Copies undamaged DNA at stalled replication forks, which arise in vivo from mismatched or misaligned primer ends. These misaligned primers can be extended by PolIV. Exhibits no 3'-5' exonuclease (proofreading) activity. May be involved in translesional synthesis, in conjunction with the beta clamp from PolIII.</text>
</comment>
<gene>
    <name evidence="5" type="ORF">EK0264_10530</name>
</gene>
<accession>A0A7L4YN15</accession>
<keyword evidence="5" id="KW-0808">Transferase</keyword>
<dbReference type="GO" id="GO:0009432">
    <property type="term" value="P:SOS response"/>
    <property type="evidence" value="ECO:0007669"/>
    <property type="project" value="TreeGrafter"/>
</dbReference>
<dbReference type="InterPro" id="IPR043502">
    <property type="entry name" value="DNA/RNA_pol_sf"/>
</dbReference>
<dbReference type="Proteomes" id="UP000463857">
    <property type="component" value="Chromosome"/>
</dbReference>
<dbReference type="Gene3D" id="3.30.1490.100">
    <property type="entry name" value="DNA polymerase, Y-family, little finger domain"/>
    <property type="match status" value="1"/>
</dbReference>
<dbReference type="FunCoup" id="A0A7L4YN15">
    <property type="interactions" value="187"/>
</dbReference>
<dbReference type="Gene3D" id="3.30.70.270">
    <property type="match status" value="1"/>
</dbReference>
<dbReference type="SUPFAM" id="SSF100879">
    <property type="entry name" value="Lesion bypass DNA polymerase (Y-family), little finger domain"/>
    <property type="match status" value="1"/>
</dbReference>
<evidence type="ECO:0000313" key="5">
    <source>
        <dbReference type="EMBL" id="QHC00681.1"/>
    </source>
</evidence>
<dbReference type="OrthoDB" id="9808813at2"/>
<proteinExistence type="inferred from homology"/>
<dbReference type="PROSITE" id="PS50173">
    <property type="entry name" value="UMUC"/>
    <property type="match status" value="1"/>
</dbReference>